<dbReference type="OrthoDB" id="5945798at2759"/>
<keyword evidence="2" id="KW-1185">Reference proteome</keyword>
<dbReference type="EMBL" id="CVRI01000035">
    <property type="protein sequence ID" value="CRK92828.1"/>
    <property type="molecule type" value="Genomic_DNA"/>
</dbReference>
<dbReference type="PANTHER" id="PTHR47111">
    <property type="entry name" value="BCDNA.LD29892"/>
    <property type="match status" value="1"/>
</dbReference>
<dbReference type="InterPro" id="IPR046341">
    <property type="entry name" value="SET_dom_sf"/>
</dbReference>
<proteinExistence type="predicted"/>
<dbReference type="SUPFAM" id="SSF82199">
    <property type="entry name" value="SET domain"/>
    <property type="match status" value="1"/>
</dbReference>
<dbReference type="STRING" id="568069.A0A1J1HZT8"/>
<evidence type="ECO:0000313" key="1">
    <source>
        <dbReference type="EMBL" id="CRK92828.1"/>
    </source>
</evidence>
<dbReference type="InterPro" id="IPR011990">
    <property type="entry name" value="TPR-like_helical_dom_sf"/>
</dbReference>
<sequence>MKLLKNNLEANELRLAGNQHYKSYRFYEALICYNKSICKAIPGSEDFSLAFANRSAVYKEMKEFELCLENVKLAIDCGYPQNKLNVLLERQEKCLDMVDEVFCRTNPWDFFKLSYQNNEEIPFIVDCIELHESKEFGRHLRTNRTLKAGDIICIEEPFHKFIVNSARFTHCLNCLKSQQLNLFPCLKCDIGE</sequence>
<dbReference type="AlphaFoldDB" id="A0A1J1HZT8"/>
<organism evidence="1 2">
    <name type="scientific">Clunio marinus</name>
    <dbReference type="NCBI Taxonomy" id="568069"/>
    <lineage>
        <taxon>Eukaryota</taxon>
        <taxon>Metazoa</taxon>
        <taxon>Ecdysozoa</taxon>
        <taxon>Arthropoda</taxon>
        <taxon>Hexapoda</taxon>
        <taxon>Insecta</taxon>
        <taxon>Pterygota</taxon>
        <taxon>Neoptera</taxon>
        <taxon>Endopterygota</taxon>
        <taxon>Diptera</taxon>
        <taxon>Nematocera</taxon>
        <taxon>Chironomoidea</taxon>
        <taxon>Chironomidae</taxon>
        <taxon>Clunio</taxon>
    </lineage>
</organism>
<accession>A0A1J1HZT8</accession>
<dbReference type="PANTHER" id="PTHR47111:SF1">
    <property type="entry name" value="SET AND MYND DOMAIN-CONTAINING PROTEIN 4"/>
    <property type="match status" value="1"/>
</dbReference>
<dbReference type="Gene3D" id="1.25.40.10">
    <property type="entry name" value="Tetratricopeptide repeat domain"/>
    <property type="match status" value="1"/>
</dbReference>
<dbReference type="SUPFAM" id="SSF48452">
    <property type="entry name" value="TPR-like"/>
    <property type="match status" value="1"/>
</dbReference>
<name>A0A1J1HZT8_9DIPT</name>
<reference evidence="1 2" key="1">
    <citation type="submission" date="2015-04" db="EMBL/GenBank/DDBJ databases">
        <authorList>
            <person name="Syromyatnikov M.Y."/>
            <person name="Popov V.N."/>
        </authorList>
    </citation>
    <scope>NUCLEOTIDE SEQUENCE [LARGE SCALE GENOMIC DNA]</scope>
</reference>
<protein>
    <submittedName>
        <fullName evidence="1">CLUMA_CG006404, isoform A</fullName>
    </submittedName>
</protein>
<evidence type="ECO:0000313" key="2">
    <source>
        <dbReference type="Proteomes" id="UP000183832"/>
    </source>
</evidence>
<gene>
    <name evidence="1" type="primary">similar to CG8378</name>
    <name evidence="1" type="ORF">CLUMA_CG006404</name>
</gene>
<dbReference type="Proteomes" id="UP000183832">
    <property type="component" value="Unassembled WGS sequence"/>
</dbReference>